<evidence type="ECO:0000313" key="4">
    <source>
        <dbReference type="EMBL" id="HIX74069.1"/>
    </source>
</evidence>
<dbReference type="InterPro" id="IPR036390">
    <property type="entry name" value="WH_DNA-bd_sf"/>
</dbReference>
<dbReference type="Gene3D" id="3.40.50.450">
    <property type="match status" value="1"/>
</dbReference>
<proteinExistence type="inferred from homology"/>
<dbReference type="InterPro" id="IPR036388">
    <property type="entry name" value="WH-like_DNA-bd_sf"/>
</dbReference>
<reference evidence="4" key="2">
    <citation type="submission" date="2021-04" db="EMBL/GenBank/DDBJ databases">
        <authorList>
            <person name="Gilroy R."/>
        </authorList>
    </citation>
    <scope>NUCLEOTIDE SEQUENCE</scope>
    <source>
        <strain evidence="4">ChiGjej6B6-14162</strain>
    </source>
</reference>
<dbReference type="SUPFAM" id="SSF46785">
    <property type="entry name" value="Winged helix' DNA-binding domain"/>
    <property type="match status" value="1"/>
</dbReference>
<dbReference type="NCBIfam" id="TIGR00732">
    <property type="entry name" value="dprA"/>
    <property type="match status" value="1"/>
</dbReference>
<dbReference type="InterPro" id="IPR003488">
    <property type="entry name" value="DprA"/>
</dbReference>
<feature type="domain" description="DprA winged helix" evidence="3">
    <location>
        <begin position="312"/>
        <end position="363"/>
    </location>
</feature>
<protein>
    <submittedName>
        <fullName evidence="4">DNA-processing protein DprA</fullName>
    </submittedName>
</protein>
<dbReference type="SUPFAM" id="SSF47781">
    <property type="entry name" value="RuvA domain 2-like"/>
    <property type="match status" value="1"/>
</dbReference>
<comment type="similarity">
    <text evidence="1">Belongs to the DprA/Smf family.</text>
</comment>
<dbReference type="Pfam" id="PF02481">
    <property type="entry name" value="DNA_processg_A"/>
    <property type="match status" value="1"/>
</dbReference>
<dbReference type="EMBL" id="DXEL01000029">
    <property type="protein sequence ID" value="HIX74069.1"/>
    <property type="molecule type" value="Genomic_DNA"/>
</dbReference>
<dbReference type="InterPro" id="IPR057666">
    <property type="entry name" value="DrpA_SLOG"/>
</dbReference>
<evidence type="ECO:0000256" key="1">
    <source>
        <dbReference type="ARBA" id="ARBA00006525"/>
    </source>
</evidence>
<sequence length="369" mass="40856">MTDQRIYQIGLTMINGVGDILAHHLLDAFGDPERIFEERQSALEKIPGIGPNLAGEIKRPEVLARAERELEFILDKRIRTYFWTDKDYPYRLKACADAPILLYFKGEANLDAQRIVSVVGTRRATPYGQALTENLIKELAICCPDTLIISGLAYGIDAAAHQAALRHQLPTVAVLAHGLDRIYPPTHRSLAAEMTRQGGLLTDYPIGTNPDRQNFVQRNRIVAGLADATVIIESAEKGGSMITADLAFSYGRELLAFPGRADDERSRGCNRLIQKQKASLITQAADLVDLLGWDKTTPTPQPTQGNLPFSANPENDTTLRAIQESDEIQVNELSRQLNIPFHQLSSILFELEMEGLIQALPGGRYKSLT</sequence>
<dbReference type="PANTHER" id="PTHR43022:SF1">
    <property type="entry name" value="PROTEIN SMF"/>
    <property type="match status" value="1"/>
</dbReference>
<dbReference type="AlphaFoldDB" id="A0A9D2BG63"/>
<evidence type="ECO:0000259" key="3">
    <source>
        <dbReference type="Pfam" id="PF17782"/>
    </source>
</evidence>
<name>A0A9D2BG63_9BACT</name>
<evidence type="ECO:0000259" key="2">
    <source>
        <dbReference type="Pfam" id="PF02481"/>
    </source>
</evidence>
<dbReference type="Gene3D" id="1.10.10.10">
    <property type="entry name" value="Winged helix-like DNA-binding domain superfamily/Winged helix DNA-binding domain"/>
    <property type="match status" value="1"/>
</dbReference>
<dbReference type="SUPFAM" id="SSF102405">
    <property type="entry name" value="MCP/YpsA-like"/>
    <property type="match status" value="1"/>
</dbReference>
<reference evidence="4" key="1">
    <citation type="journal article" date="2021" name="PeerJ">
        <title>Extensive microbial diversity within the chicken gut microbiome revealed by metagenomics and culture.</title>
        <authorList>
            <person name="Gilroy R."/>
            <person name="Ravi A."/>
            <person name="Getino M."/>
            <person name="Pursley I."/>
            <person name="Horton D.L."/>
            <person name="Alikhan N.F."/>
            <person name="Baker D."/>
            <person name="Gharbi K."/>
            <person name="Hall N."/>
            <person name="Watson M."/>
            <person name="Adriaenssens E.M."/>
            <person name="Foster-Nyarko E."/>
            <person name="Jarju S."/>
            <person name="Secka A."/>
            <person name="Antonio M."/>
            <person name="Oren A."/>
            <person name="Chaudhuri R.R."/>
            <person name="La Ragione R."/>
            <person name="Hildebrand F."/>
            <person name="Pallen M.J."/>
        </authorList>
    </citation>
    <scope>NUCLEOTIDE SEQUENCE</scope>
    <source>
        <strain evidence="4">ChiGjej6B6-14162</strain>
    </source>
</reference>
<dbReference type="InterPro" id="IPR041614">
    <property type="entry name" value="DprA_WH"/>
</dbReference>
<feature type="domain" description="Smf/DprA SLOG" evidence="2">
    <location>
        <begin position="81"/>
        <end position="290"/>
    </location>
</feature>
<organism evidence="4 5">
    <name type="scientific">Candidatus Parabacteroides intestinipullorum</name>
    <dbReference type="NCBI Taxonomy" id="2838723"/>
    <lineage>
        <taxon>Bacteria</taxon>
        <taxon>Pseudomonadati</taxon>
        <taxon>Bacteroidota</taxon>
        <taxon>Bacteroidia</taxon>
        <taxon>Bacteroidales</taxon>
        <taxon>Tannerellaceae</taxon>
        <taxon>Parabacteroides</taxon>
    </lineage>
</organism>
<comment type="caution">
    <text evidence="4">The sequence shown here is derived from an EMBL/GenBank/DDBJ whole genome shotgun (WGS) entry which is preliminary data.</text>
</comment>
<accession>A0A9D2BG63</accession>
<dbReference type="Proteomes" id="UP000886740">
    <property type="component" value="Unassembled WGS sequence"/>
</dbReference>
<dbReference type="InterPro" id="IPR010994">
    <property type="entry name" value="RuvA_2-like"/>
</dbReference>
<gene>
    <name evidence="4" type="primary">dprA</name>
    <name evidence="4" type="ORF">H9977_03385</name>
</gene>
<dbReference type="Pfam" id="PF17782">
    <property type="entry name" value="WHD_DprA"/>
    <property type="match status" value="1"/>
</dbReference>
<evidence type="ECO:0000313" key="5">
    <source>
        <dbReference type="Proteomes" id="UP000886740"/>
    </source>
</evidence>
<dbReference type="PANTHER" id="PTHR43022">
    <property type="entry name" value="PROTEIN SMF"/>
    <property type="match status" value="1"/>
</dbReference>
<dbReference type="GO" id="GO:0009294">
    <property type="term" value="P:DNA-mediated transformation"/>
    <property type="evidence" value="ECO:0007669"/>
    <property type="project" value="InterPro"/>
</dbReference>